<dbReference type="OrthoDB" id="9801213at2"/>
<dbReference type="SUPFAM" id="SSF53271">
    <property type="entry name" value="PRTase-like"/>
    <property type="match status" value="1"/>
</dbReference>
<comment type="similarity">
    <text evidence="2 7 8">In the C-terminal section; belongs to the purine/pyrimidine phosphoribosyltransferase family.</text>
</comment>
<keyword evidence="6 7" id="KW-0315">Glutamine amidotransferase</keyword>
<dbReference type="GO" id="GO:0000287">
    <property type="term" value="F:magnesium ion binding"/>
    <property type="evidence" value="ECO:0007669"/>
    <property type="project" value="UniProtKB-UniRule"/>
</dbReference>
<evidence type="ECO:0000256" key="1">
    <source>
        <dbReference type="ARBA" id="ARBA00005209"/>
    </source>
</evidence>
<dbReference type="MEROPS" id="C44.001"/>
<feature type="binding site" evidence="7 10">
    <location>
        <position position="365"/>
    </location>
    <ligand>
        <name>Mg(2+)</name>
        <dbReference type="ChEBI" id="CHEBI:18420"/>
    </ligand>
</feature>
<evidence type="ECO:0000256" key="2">
    <source>
        <dbReference type="ARBA" id="ARBA00010138"/>
    </source>
</evidence>
<keyword evidence="7 10" id="KW-0479">Metal-binding</keyword>
<keyword evidence="5 7" id="KW-0658">Purine biosynthesis</keyword>
<dbReference type="HAMAP" id="MF_01931">
    <property type="entry name" value="PurF"/>
    <property type="match status" value="1"/>
</dbReference>
<dbReference type="UniPathway" id="UPA00074">
    <property type="reaction ID" value="UER00124"/>
</dbReference>
<comment type="catalytic activity">
    <reaction evidence="7 8">
        <text>5-phospho-beta-D-ribosylamine + L-glutamate + diphosphate = 5-phospho-alpha-D-ribose 1-diphosphate + L-glutamine + H2O</text>
        <dbReference type="Rhea" id="RHEA:14905"/>
        <dbReference type="ChEBI" id="CHEBI:15377"/>
        <dbReference type="ChEBI" id="CHEBI:29985"/>
        <dbReference type="ChEBI" id="CHEBI:33019"/>
        <dbReference type="ChEBI" id="CHEBI:58017"/>
        <dbReference type="ChEBI" id="CHEBI:58359"/>
        <dbReference type="ChEBI" id="CHEBI:58681"/>
        <dbReference type="EC" id="2.4.2.14"/>
    </reaction>
</comment>
<keyword evidence="7 10" id="KW-0460">Magnesium</keyword>
<keyword evidence="3 7" id="KW-0328">Glycosyltransferase</keyword>
<sequence length="503" mass="56050">MCGIVGIVSNSPVNQEIYDALTVLQHRGQDAAGIVTCDNGRLYQRKDNGMVKDVFRTRHMRDLRGNMGIGHVRYPTAGSASSAEAQPFYVNSPYGIAMGHNGNITNAEQLSKEIYEQDLRHLNTNSDSEVLLNIFAHELMQQKKLFIDPEDIFNAIHRVHKRARGGYAAVGIIPSMGLFAFRDPFALRPIVVGKRETSTGVDYMVASESVALDAAGFELLKDLEPGEAVVMTEQGTVQFKQCADSPQYSPCIFEFVYFARPDSMIDDISVYKSRLRMGEKLAEQIMRDWPDNDIDVVMPIPDTSRTSALQLADKLGKPYREGFIKNRYIGRTFIMPGQKQRKKSVRQKLNPVTLEFEGKNILLVDDSIVRGTTSGEIVQMARDAGAKKVYFASAAPAVRYPYVYGIDMPSASELVANGREINEIADYIGADKLFYQDLDDLIEAVWQGNKSIKEFDTSCFSGCYVTGDITQEYLDSLDKTRNDDAQSKQKEVGQEPVGIYNGG</sequence>
<dbReference type="eggNOG" id="COG0034">
    <property type="taxonomic scope" value="Bacteria"/>
</dbReference>
<accession>Q31HG9</accession>
<feature type="binding site" evidence="7 10">
    <location>
        <position position="366"/>
    </location>
    <ligand>
        <name>Mg(2+)</name>
        <dbReference type="ChEBI" id="CHEBI:18420"/>
    </ligand>
</feature>
<dbReference type="GO" id="GO:0009113">
    <property type="term" value="P:purine nucleobase biosynthetic process"/>
    <property type="evidence" value="ECO:0007669"/>
    <property type="project" value="UniProtKB-UniRule"/>
</dbReference>
<keyword evidence="4 7" id="KW-0808">Transferase</keyword>
<feature type="domain" description="Glutamine amidotransferase type-2" evidence="12">
    <location>
        <begin position="2"/>
        <end position="234"/>
    </location>
</feature>
<dbReference type="Gene3D" id="3.40.50.2020">
    <property type="match status" value="1"/>
</dbReference>
<dbReference type="Pfam" id="PF00156">
    <property type="entry name" value="Pribosyltran"/>
    <property type="match status" value="1"/>
</dbReference>
<dbReference type="PIRSF" id="PIRSF000485">
    <property type="entry name" value="Amd_phspho_trans"/>
    <property type="match status" value="1"/>
</dbReference>
<comment type="cofactor">
    <cofactor evidence="7 10">
        <name>Mg(2+)</name>
        <dbReference type="ChEBI" id="CHEBI:18420"/>
    </cofactor>
    <text evidence="7 10">Binds 1 Mg(2+) ion per subunit.</text>
</comment>
<feature type="binding site" evidence="7 10">
    <location>
        <position position="303"/>
    </location>
    <ligand>
        <name>Mg(2+)</name>
        <dbReference type="ChEBI" id="CHEBI:18420"/>
    </ligand>
</feature>
<evidence type="ECO:0000256" key="8">
    <source>
        <dbReference type="PIRNR" id="PIRNR000485"/>
    </source>
</evidence>
<gene>
    <name evidence="7" type="primary">purF</name>
    <name evidence="13" type="ordered locus">Tcr_0808</name>
</gene>
<comment type="caution">
    <text evidence="7">Lacks conserved residue(s) required for the propagation of feature annotation.</text>
</comment>
<dbReference type="PANTHER" id="PTHR11907">
    <property type="entry name" value="AMIDOPHOSPHORIBOSYLTRANSFERASE"/>
    <property type="match status" value="1"/>
</dbReference>
<dbReference type="InterPro" id="IPR035584">
    <property type="entry name" value="PurF_N"/>
</dbReference>
<dbReference type="KEGG" id="tcx:Tcr_0808"/>
<dbReference type="CDD" id="cd06223">
    <property type="entry name" value="PRTases_typeI"/>
    <property type="match status" value="1"/>
</dbReference>
<organism evidence="13">
    <name type="scientific">Hydrogenovibrio crunogenus (strain DSM 25203 / XCL-2)</name>
    <name type="common">Thiomicrospira crunogena</name>
    <dbReference type="NCBI Taxonomy" id="317025"/>
    <lineage>
        <taxon>Bacteria</taxon>
        <taxon>Pseudomonadati</taxon>
        <taxon>Pseudomonadota</taxon>
        <taxon>Gammaproteobacteria</taxon>
        <taxon>Thiotrichales</taxon>
        <taxon>Piscirickettsiaceae</taxon>
        <taxon>Hydrogenovibrio</taxon>
    </lineage>
</organism>
<comment type="function">
    <text evidence="7">Catalyzes the formation of phosphoribosylamine from phosphoribosylpyrophosphate (PRPP) and glutamine.</text>
</comment>
<reference evidence="13" key="1">
    <citation type="submission" date="2006-07" db="EMBL/GenBank/DDBJ databases">
        <title>Complete sequence of Thiomicrospira crunogena XCL-2.</title>
        <authorList>
            <consortium name="US DOE Joint Genome Institute"/>
            <person name="Copeland A."/>
            <person name="Lucas S."/>
            <person name="Lapidus A."/>
            <person name="Barry K."/>
            <person name="Detter J.C."/>
            <person name="Glavina del Rio T."/>
            <person name="Hammon N."/>
            <person name="Israni S."/>
            <person name="Dalin E."/>
            <person name="Tice H."/>
            <person name="Pitluck S."/>
            <person name="Chain P."/>
            <person name="Malfatti S."/>
            <person name="Shin M."/>
            <person name="Vergez L."/>
            <person name="Schmutz J."/>
            <person name="Larimer F."/>
            <person name="Land M."/>
            <person name="Hauser L."/>
            <person name="Kyrpides N."/>
            <person name="Lykidis A."/>
            <person name="Scott K.M."/>
            <person name="Sievert S."/>
            <person name="Kerfeld C."/>
            <person name="Freyermuth S."/>
            <person name="Dobrinski K."/>
            <person name="Boller A."/>
            <person name="Fitzpatrick K."/>
            <person name="Thoma P."/>
            <person name="Moore J."/>
            <person name="Richardson P."/>
        </authorList>
    </citation>
    <scope>NUCLEOTIDE SEQUENCE</scope>
    <source>
        <strain evidence="13">XCL-2</strain>
    </source>
</reference>
<evidence type="ECO:0000256" key="10">
    <source>
        <dbReference type="PIRSR" id="PIRSR000485-2"/>
    </source>
</evidence>
<feature type="region of interest" description="Disordered" evidence="11">
    <location>
        <begin position="481"/>
        <end position="503"/>
    </location>
</feature>
<dbReference type="SUPFAM" id="SSF56235">
    <property type="entry name" value="N-terminal nucleophile aminohydrolases (Ntn hydrolases)"/>
    <property type="match status" value="1"/>
</dbReference>
<dbReference type="InterPro" id="IPR000836">
    <property type="entry name" value="PRTase_dom"/>
</dbReference>
<evidence type="ECO:0000256" key="5">
    <source>
        <dbReference type="ARBA" id="ARBA00022755"/>
    </source>
</evidence>
<dbReference type="InterPro" id="IPR029055">
    <property type="entry name" value="Ntn_hydrolases_N"/>
</dbReference>
<evidence type="ECO:0000256" key="11">
    <source>
        <dbReference type="SAM" id="MobiDB-lite"/>
    </source>
</evidence>
<evidence type="ECO:0000256" key="4">
    <source>
        <dbReference type="ARBA" id="ARBA00022679"/>
    </source>
</evidence>
<dbReference type="CDD" id="cd00715">
    <property type="entry name" value="GPATase_N"/>
    <property type="match status" value="1"/>
</dbReference>
<dbReference type="HOGENOM" id="CLU_022389_2_1_6"/>
<feature type="active site" description="Nucleophile" evidence="7 9">
    <location>
        <position position="2"/>
    </location>
</feature>
<dbReference type="Pfam" id="PF13522">
    <property type="entry name" value="GATase_6"/>
    <property type="match status" value="1"/>
</dbReference>
<evidence type="ECO:0000259" key="12">
    <source>
        <dbReference type="PROSITE" id="PS51278"/>
    </source>
</evidence>
<dbReference type="EC" id="2.4.2.14" evidence="7"/>
<proteinExistence type="inferred from homology"/>
<name>Q31HG9_HYDCU</name>
<evidence type="ECO:0000256" key="9">
    <source>
        <dbReference type="PIRSR" id="PIRSR000485-1"/>
    </source>
</evidence>
<comment type="pathway">
    <text evidence="1 7 8">Purine metabolism; IMP biosynthesis via de novo pathway; N(1)-(5-phospho-D-ribosyl)glycinamide from 5-phospho-alpha-D-ribose 1-diphosphate: step 1/2.</text>
</comment>
<feature type="compositionally biased region" description="Basic and acidic residues" evidence="11">
    <location>
        <begin position="481"/>
        <end position="493"/>
    </location>
</feature>
<evidence type="ECO:0000313" key="13">
    <source>
        <dbReference type="EMBL" id="ABB41404.1"/>
    </source>
</evidence>
<evidence type="ECO:0000256" key="3">
    <source>
        <dbReference type="ARBA" id="ARBA00022676"/>
    </source>
</evidence>
<dbReference type="GO" id="GO:0004044">
    <property type="term" value="F:amidophosphoribosyltransferase activity"/>
    <property type="evidence" value="ECO:0007669"/>
    <property type="project" value="UniProtKB-UniRule"/>
</dbReference>
<dbReference type="InterPro" id="IPR029057">
    <property type="entry name" value="PRTase-like"/>
</dbReference>
<dbReference type="NCBIfam" id="TIGR01134">
    <property type="entry name" value="purF"/>
    <property type="match status" value="1"/>
</dbReference>
<dbReference type="AlphaFoldDB" id="Q31HG9"/>
<dbReference type="InterPro" id="IPR017932">
    <property type="entry name" value="GATase_2_dom"/>
</dbReference>
<evidence type="ECO:0000256" key="7">
    <source>
        <dbReference type="HAMAP-Rule" id="MF_01931"/>
    </source>
</evidence>
<dbReference type="EMBL" id="CP000109">
    <property type="protein sequence ID" value="ABB41404.1"/>
    <property type="molecule type" value="Genomic_DNA"/>
</dbReference>
<dbReference type="Gene3D" id="3.60.20.10">
    <property type="entry name" value="Glutamine Phosphoribosylpyrophosphate, subunit 1, domain 1"/>
    <property type="match status" value="1"/>
</dbReference>
<dbReference type="STRING" id="317025.Tcr_0808"/>
<protein>
    <recommendedName>
        <fullName evidence="7">Amidophosphoribosyltransferase</fullName>
        <shortName evidence="7">ATase</shortName>
        <ecNumber evidence="7">2.4.2.14</ecNumber>
    </recommendedName>
    <alternativeName>
        <fullName evidence="7">Glutamine phosphoribosylpyrophosphate amidotransferase</fullName>
        <shortName evidence="7">GPATase</shortName>
    </alternativeName>
</protein>
<dbReference type="PROSITE" id="PS51278">
    <property type="entry name" value="GATASE_TYPE_2"/>
    <property type="match status" value="1"/>
</dbReference>
<dbReference type="InterPro" id="IPR005854">
    <property type="entry name" value="PurF"/>
</dbReference>
<dbReference type="GO" id="GO:0006189">
    <property type="term" value="P:'de novo' IMP biosynthetic process"/>
    <property type="evidence" value="ECO:0007669"/>
    <property type="project" value="UniProtKB-UniRule"/>
</dbReference>
<evidence type="ECO:0000256" key="6">
    <source>
        <dbReference type="ARBA" id="ARBA00022962"/>
    </source>
</evidence>